<evidence type="ECO:0000313" key="8">
    <source>
        <dbReference type="EMBL" id="QKS59174.1"/>
    </source>
</evidence>
<sequence>MKNSTRFLSFLQSFLSPEKVAQAVKNAGYQDTSRQFSVHWLLEFWTLSAVHRWKSYRSGADLAESTGLKAAHYSRISTKAAEVPYTVFKELFHLLVSQKNRRFRRQLAFPKELLLLDSTTVTVGETRLPWAPYHGKKAGIKLHVALRETEHLPEKVVETTGSLHDGPISEQLVHPDFIMIMDRAYGKIERLDRFKTSNQSYVVRLRDNVYLHQPRALRRHPSEDSGVIRDISCQLGTPQNRSQERHRVVVFNDYEGREIRVATDLMEVSGEQIAQMYKARWAVEVFFRWIKQNLNVPTLFGTTENAVYGQLYGALIAYVILKNLFESAKMNVPKHVDLSFIRFFRLFLTEQLPVEWRIAMQQDHFLSSVFHQHKFT</sequence>
<dbReference type="EMBL" id="CP054614">
    <property type="protein sequence ID" value="QKS57197.1"/>
    <property type="molecule type" value="Genomic_DNA"/>
</dbReference>
<organism evidence="6 9">
    <name type="scientific">Paenibacillus barcinonensis</name>
    <dbReference type="NCBI Taxonomy" id="198119"/>
    <lineage>
        <taxon>Bacteria</taxon>
        <taxon>Bacillati</taxon>
        <taxon>Bacillota</taxon>
        <taxon>Bacilli</taxon>
        <taxon>Bacillales</taxon>
        <taxon>Paenibacillaceae</taxon>
        <taxon>Paenibacillus</taxon>
    </lineage>
</organism>
<evidence type="ECO:0000313" key="7">
    <source>
        <dbReference type="EMBL" id="QKS57197.1"/>
    </source>
</evidence>
<evidence type="ECO:0000256" key="4">
    <source>
        <dbReference type="ARBA" id="ARBA00023172"/>
    </source>
</evidence>
<evidence type="ECO:0000313" key="9">
    <source>
        <dbReference type="Proteomes" id="UP000247790"/>
    </source>
</evidence>
<dbReference type="AlphaFoldDB" id="A0A2V4URB1"/>
<dbReference type="GO" id="GO:0006313">
    <property type="term" value="P:DNA transposition"/>
    <property type="evidence" value="ECO:0007669"/>
    <property type="project" value="InterPro"/>
</dbReference>
<evidence type="ECO:0000256" key="3">
    <source>
        <dbReference type="ARBA" id="ARBA00023125"/>
    </source>
</evidence>
<evidence type="ECO:0000313" key="10">
    <source>
        <dbReference type="Proteomes" id="UP000509327"/>
    </source>
</evidence>
<gene>
    <name evidence="6" type="ORF">DFQ00_1671</name>
    <name evidence="7" type="ORF">HUB98_13310</name>
    <name evidence="8" type="ORF">HUB98_25220</name>
</gene>
<feature type="domain" description="Transposase IS4-like" evidence="5">
    <location>
        <begin position="110"/>
        <end position="320"/>
    </location>
</feature>
<accession>A0A2V4URB1</accession>
<dbReference type="Pfam" id="PF01609">
    <property type="entry name" value="DDE_Tnp_1"/>
    <property type="match status" value="1"/>
</dbReference>
<keyword evidence="3" id="KW-0238">DNA-binding</keyword>
<dbReference type="InterPro" id="IPR047952">
    <property type="entry name" value="Transpos_IS4"/>
</dbReference>
<keyword evidence="2" id="KW-0815">Transposition</keyword>
<proteinExistence type="inferred from homology"/>
<dbReference type="GO" id="GO:0004803">
    <property type="term" value="F:transposase activity"/>
    <property type="evidence" value="ECO:0007669"/>
    <property type="project" value="InterPro"/>
</dbReference>
<dbReference type="GO" id="GO:0003677">
    <property type="term" value="F:DNA binding"/>
    <property type="evidence" value="ECO:0007669"/>
    <property type="project" value="UniProtKB-KW"/>
</dbReference>
<dbReference type="EMBL" id="CP054614">
    <property type="protein sequence ID" value="QKS59174.1"/>
    <property type="molecule type" value="Genomic_DNA"/>
</dbReference>
<name>A0A2V4URB1_PAEBA</name>
<protein>
    <submittedName>
        <fullName evidence="6">DDE family transposase</fullName>
    </submittedName>
    <submittedName>
        <fullName evidence="7">IS4 family transposase</fullName>
    </submittedName>
</protein>
<keyword evidence="10" id="KW-1185">Reference proteome</keyword>
<dbReference type="PANTHER" id="PTHR33258:SF1">
    <property type="entry name" value="TRANSPOSASE INSL FOR INSERTION SEQUENCE ELEMENT IS186A-RELATED"/>
    <property type="match status" value="1"/>
</dbReference>
<dbReference type="InterPro" id="IPR012337">
    <property type="entry name" value="RNaseH-like_sf"/>
</dbReference>
<dbReference type="Proteomes" id="UP000247790">
    <property type="component" value="Unassembled WGS sequence"/>
</dbReference>
<dbReference type="InterPro" id="IPR002559">
    <property type="entry name" value="Transposase_11"/>
</dbReference>
<comment type="similarity">
    <text evidence="1">Belongs to the transposase 11 family.</text>
</comment>
<evidence type="ECO:0000259" key="5">
    <source>
        <dbReference type="Pfam" id="PF01609"/>
    </source>
</evidence>
<dbReference type="PANTHER" id="PTHR33258">
    <property type="entry name" value="TRANSPOSASE INSL FOR INSERTION SEQUENCE ELEMENT IS186A-RELATED"/>
    <property type="match status" value="1"/>
</dbReference>
<evidence type="ECO:0000313" key="6">
    <source>
        <dbReference type="EMBL" id="PYE41649.1"/>
    </source>
</evidence>
<evidence type="ECO:0000256" key="1">
    <source>
        <dbReference type="ARBA" id="ARBA00010075"/>
    </source>
</evidence>
<dbReference type="EMBL" id="QJSW01000067">
    <property type="protein sequence ID" value="PYE41649.1"/>
    <property type="molecule type" value="Genomic_DNA"/>
</dbReference>
<dbReference type="NCBIfam" id="NF033592">
    <property type="entry name" value="transpos_IS4_1"/>
    <property type="match status" value="1"/>
</dbReference>
<dbReference type="SUPFAM" id="SSF53098">
    <property type="entry name" value="Ribonuclease H-like"/>
    <property type="match status" value="1"/>
</dbReference>
<keyword evidence="4" id="KW-0233">DNA recombination</keyword>
<dbReference type="RefSeq" id="WP_167433876.1">
    <property type="nucleotide sequence ID" value="NZ_CP054614.1"/>
</dbReference>
<reference evidence="6 9" key="1">
    <citation type="submission" date="2018-06" db="EMBL/GenBank/DDBJ databases">
        <title>Genomic Encyclopedia of Type Strains, Phase III (KMG-III): the genomes of soil and plant-associated and newly described type strains.</title>
        <authorList>
            <person name="Whitman W."/>
        </authorList>
    </citation>
    <scope>NUCLEOTIDE SEQUENCE [LARGE SCALE GENOMIC DNA]</scope>
    <source>
        <strain evidence="6 9">CECT 7022</strain>
    </source>
</reference>
<reference evidence="7 10" key="2">
    <citation type="submission" date="2020-06" db="EMBL/GenBank/DDBJ databases">
        <title>Complete genome of Paenibacillus barcinonensis KACC11450.</title>
        <authorList>
            <person name="Kim M."/>
            <person name="Park Y.-J."/>
            <person name="Shin J.-H."/>
        </authorList>
    </citation>
    <scope>NUCLEOTIDE SEQUENCE [LARGE SCALE GENOMIC DNA]</scope>
    <source>
        <strain evidence="7 10">KACC11450</strain>
    </source>
</reference>
<dbReference type="Proteomes" id="UP000509327">
    <property type="component" value="Chromosome"/>
</dbReference>
<evidence type="ECO:0000256" key="2">
    <source>
        <dbReference type="ARBA" id="ARBA00022578"/>
    </source>
</evidence>